<dbReference type="HAMAP" id="MF_00004">
    <property type="entry name" value="Aden_phosphoribosyltr"/>
    <property type="match status" value="1"/>
</dbReference>
<evidence type="ECO:0000256" key="9">
    <source>
        <dbReference type="ARBA" id="ARBA00022679"/>
    </source>
</evidence>
<dbReference type="Pfam" id="PF00156">
    <property type="entry name" value="Pribosyltran"/>
    <property type="match status" value="1"/>
</dbReference>
<evidence type="ECO:0000256" key="6">
    <source>
        <dbReference type="ARBA" id="ARBA00011893"/>
    </source>
</evidence>
<keyword evidence="10 11" id="KW-0660">Purine salvage</keyword>
<accession>A0ABP8V193</accession>
<evidence type="ECO:0000256" key="2">
    <source>
        <dbReference type="ARBA" id="ARBA00004496"/>
    </source>
</evidence>
<dbReference type="EMBL" id="BAABFL010000124">
    <property type="protein sequence ID" value="GAA4649193.1"/>
    <property type="molecule type" value="Genomic_DNA"/>
</dbReference>
<evidence type="ECO:0000256" key="1">
    <source>
        <dbReference type="ARBA" id="ARBA00000868"/>
    </source>
</evidence>
<dbReference type="SUPFAM" id="SSF53271">
    <property type="entry name" value="PRTase-like"/>
    <property type="match status" value="1"/>
</dbReference>
<reference evidence="14" key="1">
    <citation type="journal article" date="2019" name="Int. J. Syst. Evol. Microbiol.">
        <title>The Global Catalogue of Microorganisms (GCM) 10K type strain sequencing project: providing services to taxonomists for standard genome sequencing and annotation.</title>
        <authorList>
            <consortium name="The Broad Institute Genomics Platform"/>
            <consortium name="The Broad Institute Genome Sequencing Center for Infectious Disease"/>
            <person name="Wu L."/>
            <person name="Ma J."/>
        </authorList>
    </citation>
    <scope>NUCLEOTIDE SEQUENCE [LARGE SCALE GENOMIC DNA]</scope>
    <source>
        <strain evidence="14">JCM 17805</strain>
    </source>
</reference>
<comment type="subunit">
    <text evidence="5 11">Homodimer.</text>
</comment>
<comment type="catalytic activity">
    <reaction evidence="1 11">
        <text>AMP + diphosphate = 5-phospho-alpha-D-ribose 1-diphosphate + adenine</text>
        <dbReference type="Rhea" id="RHEA:16609"/>
        <dbReference type="ChEBI" id="CHEBI:16708"/>
        <dbReference type="ChEBI" id="CHEBI:33019"/>
        <dbReference type="ChEBI" id="CHEBI:58017"/>
        <dbReference type="ChEBI" id="CHEBI:456215"/>
        <dbReference type="EC" id="2.4.2.7"/>
    </reaction>
</comment>
<comment type="similarity">
    <text evidence="4 11">Belongs to the purine/pyrimidine phosphoribosyltransferase family.</text>
</comment>
<dbReference type="NCBIfam" id="NF002634">
    <property type="entry name" value="PRK02304.1-3"/>
    <property type="match status" value="1"/>
</dbReference>
<keyword evidence="14" id="KW-1185">Reference proteome</keyword>
<comment type="function">
    <text evidence="11">Catalyzes a salvage reaction resulting in the formation of AMP, that is energically less costly than de novo synthesis.</text>
</comment>
<gene>
    <name evidence="11" type="primary">apt</name>
    <name evidence="13" type="ORF">GCM10023116_14670</name>
</gene>
<keyword evidence="8 11" id="KW-0328">Glycosyltransferase</keyword>
<dbReference type="EC" id="2.4.2.7" evidence="6 11"/>
<feature type="domain" description="Phosphoribosyltransferase" evidence="12">
    <location>
        <begin position="39"/>
        <end position="157"/>
    </location>
</feature>
<evidence type="ECO:0000313" key="14">
    <source>
        <dbReference type="Proteomes" id="UP001500604"/>
    </source>
</evidence>
<dbReference type="NCBIfam" id="NF002636">
    <property type="entry name" value="PRK02304.1-5"/>
    <property type="match status" value="1"/>
</dbReference>
<evidence type="ECO:0000313" key="13">
    <source>
        <dbReference type="EMBL" id="GAA4649193.1"/>
    </source>
</evidence>
<dbReference type="InterPro" id="IPR050120">
    <property type="entry name" value="Adenine_PRTase"/>
</dbReference>
<evidence type="ECO:0000256" key="4">
    <source>
        <dbReference type="ARBA" id="ARBA00008391"/>
    </source>
</evidence>
<dbReference type="CDD" id="cd06223">
    <property type="entry name" value="PRTases_typeI"/>
    <property type="match status" value="1"/>
</dbReference>
<dbReference type="RefSeq" id="WP_345194963.1">
    <property type="nucleotide sequence ID" value="NZ_BAABFL010000124.1"/>
</dbReference>
<comment type="subcellular location">
    <subcellularLocation>
        <location evidence="2 11">Cytoplasm</location>
    </subcellularLocation>
</comment>
<keyword evidence="9 11" id="KW-0808">Transferase</keyword>
<evidence type="ECO:0000259" key="12">
    <source>
        <dbReference type="Pfam" id="PF00156"/>
    </source>
</evidence>
<evidence type="ECO:0000256" key="8">
    <source>
        <dbReference type="ARBA" id="ARBA00022676"/>
    </source>
</evidence>
<dbReference type="Gene3D" id="3.40.50.2020">
    <property type="match status" value="1"/>
</dbReference>
<name>A0ABP8V193_9GAMM</name>
<evidence type="ECO:0000256" key="5">
    <source>
        <dbReference type="ARBA" id="ARBA00011738"/>
    </source>
</evidence>
<dbReference type="NCBIfam" id="TIGR01090">
    <property type="entry name" value="apt"/>
    <property type="match status" value="1"/>
</dbReference>
<sequence length="177" mass="19289">MVFDQQLLHSLIRAIPNWPEPGVTFRDITPLFQSPKGTEMIINTLAERYRERDITHIGALDARGFLVGSPLACKLGLPLVIFRKPGKLPYDVIREEYALEYGSAALEVHTDALKKGDRLLLADDLIATGGTLCAAAKLCRRLGAEPVEATAIIDLPALGGSKRLDSEGIPSFSLCSY</sequence>
<proteinExistence type="inferred from homology"/>
<keyword evidence="7 11" id="KW-0963">Cytoplasm</keyword>
<dbReference type="InterPro" id="IPR029057">
    <property type="entry name" value="PRTase-like"/>
</dbReference>
<evidence type="ECO:0000256" key="7">
    <source>
        <dbReference type="ARBA" id="ARBA00022490"/>
    </source>
</evidence>
<evidence type="ECO:0000256" key="11">
    <source>
        <dbReference type="HAMAP-Rule" id="MF_00004"/>
    </source>
</evidence>
<organism evidence="13 14">
    <name type="scientific">Kistimonas scapharcae</name>
    <dbReference type="NCBI Taxonomy" id="1036133"/>
    <lineage>
        <taxon>Bacteria</taxon>
        <taxon>Pseudomonadati</taxon>
        <taxon>Pseudomonadota</taxon>
        <taxon>Gammaproteobacteria</taxon>
        <taxon>Oceanospirillales</taxon>
        <taxon>Endozoicomonadaceae</taxon>
        <taxon>Kistimonas</taxon>
    </lineage>
</organism>
<evidence type="ECO:0000256" key="3">
    <source>
        <dbReference type="ARBA" id="ARBA00004659"/>
    </source>
</evidence>
<dbReference type="InterPro" id="IPR000836">
    <property type="entry name" value="PRTase_dom"/>
</dbReference>
<dbReference type="GO" id="GO:0016757">
    <property type="term" value="F:glycosyltransferase activity"/>
    <property type="evidence" value="ECO:0007669"/>
    <property type="project" value="UniProtKB-KW"/>
</dbReference>
<dbReference type="Proteomes" id="UP001500604">
    <property type="component" value="Unassembled WGS sequence"/>
</dbReference>
<dbReference type="InterPro" id="IPR005764">
    <property type="entry name" value="Ade_phspho_trans"/>
</dbReference>
<evidence type="ECO:0000256" key="10">
    <source>
        <dbReference type="ARBA" id="ARBA00022726"/>
    </source>
</evidence>
<comment type="caution">
    <text evidence="13">The sequence shown here is derived from an EMBL/GenBank/DDBJ whole genome shotgun (WGS) entry which is preliminary data.</text>
</comment>
<dbReference type="PANTHER" id="PTHR11776:SF7">
    <property type="entry name" value="PHOSPHORIBOSYLTRANSFERASE DOMAIN-CONTAINING PROTEIN"/>
    <property type="match status" value="1"/>
</dbReference>
<dbReference type="PANTHER" id="PTHR11776">
    <property type="entry name" value="ADENINE PHOSPHORIBOSYLTRANSFERASE"/>
    <property type="match status" value="1"/>
</dbReference>
<protein>
    <recommendedName>
        <fullName evidence="6 11">Adenine phosphoribosyltransferase</fullName>
        <shortName evidence="11">APRT</shortName>
        <ecNumber evidence="6 11">2.4.2.7</ecNumber>
    </recommendedName>
</protein>
<comment type="pathway">
    <text evidence="3 11">Purine metabolism; AMP biosynthesis via salvage pathway; AMP from adenine: step 1/1.</text>
</comment>